<dbReference type="AlphaFoldDB" id="A0A8R1I964"/>
<reference evidence="4" key="1">
    <citation type="submission" date="2010-08" db="EMBL/GenBank/DDBJ databases">
        <authorList>
            <consortium name="Caenorhabditis japonica Sequencing Consortium"/>
            <person name="Wilson R.K."/>
        </authorList>
    </citation>
    <scope>NUCLEOTIDE SEQUENCE [LARGE SCALE GENOMIC DNA]</scope>
    <source>
        <strain evidence="4">DF5081</strain>
    </source>
</reference>
<feature type="compositionally biased region" description="Acidic residues" evidence="1">
    <location>
        <begin position="87"/>
        <end position="106"/>
    </location>
</feature>
<keyword evidence="2" id="KW-1133">Transmembrane helix</keyword>
<evidence type="ECO:0000313" key="3">
    <source>
        <dbReference type="EnsemblMetazoa" id="CJA31115.1"/>
    </source>
</evidence>
<feature type="region of interest" description="Disordered" evidence="1">
    <location>
        <begin position="59"/>
        <end position="168"/>
    </location>
</feature>
<reference evidence="3" key="2">
    <citation type="submission" date="2022-06" db="UniProtKB">
        <authorList>
            <consortium name="EnsemblMetazoa"/>
        </authorList>
    </citation>
    <scope>IDENTIFICATION</scope>
    <source>
        <strain evidence="3">DF5081</strain>
    </source>
</reference>
<dbReference type="Proteomes" id="UP000005237">
    <property type="component" value="Unassembled WGS sequence"/>
</dbReference>
<name>A0A8R1I964_CAEJA</name>
<accession>A0A8R1I964</accession>
<sequence>MGGYSVIIPGFYPKPNIYICYTCVGATALLLVIWAFTMDIKWEQAEQLRRAKLELAMKKNDEGEVDEERDMTLLESSGGEERKEVEVSDEEQTSADSESEDGDENDPVPSPVQTRSRRLSASRNEIVKPKEDEPAVRRRRTKVLASRNEDPEEDRVSFRTRSSSRTRR</sequence>
<protein>
    <submittedName>
        <fullName evidence="3">Uncharacterized protein</fullName>
    </submittedName>
</protein>
<evidence type="ECO:0000256" key="2">
    <source>
        <dbReference type="SAM" id="Phobius"/>
    </source>
</evidence>
<evidence type="ECO:0000313" key="4">
    <source>
        <dbReference type="Proteomes" id="UP000005237"/>
    </source>
</evidence>
<keyword evidence="4" id="KW-1185">Reference proteome</keyword>
<evidence type="ECO:0000256" key="1">
    <source>
        <dbReference type="SAM" id="MobiDB-lite"/>
    </source>
</evidence>
<organism evidence="3 4">
    <name type="scientific">Caenorhabditis japonica</name>
    <dbReference type="NCBI Taxonomy" id="281687"/>
    <lineage>
        <taxon>Eukaryota</taxon>
        <taxon>Metazoa</taxon>
        <taxon>Ecdysozoa</taxon>
        <taxon>Nematoda</taxon>
        <taxon>Chromadorea</taxon>
        <taxon>Rhabditida</taxon>
        <taxon>Rhabditina</taxon>
        <taxon>Rhabditomorpha</taxon>
        <taxon>Rhabditoidea</taxon>
        <taxon>Rhabditidae</taxon>
        <taxon>Peloderinae</taxon>
        <taxon>Caenorhabditis</taxon>
    </lineage>
</organism>
<proteinExistence type="predicted"/>
<keyword evidence="2" id="KW-0472">Membrane</keyword>
<feature type="compositionally biased region" description="Basic and acidic residues" evidence="1">
    <location>
        <begin position="125"/>
        <end position="136"/>
    </location>
</feature>
<feature type="transmembrane region" description="Helical" evidence="2">
    <location>
        <begin position="16"/>
        <end position="36"/>
    </location>
</feature>
<keyword evidence="2" id="KW-0812">Transmembrane</keyword>
<dbReference type="EnsemblMetazoa" id="CJA31115.1">
    <property type="protein sequence ID" value="CJA31115.1"/>
    <property type="gene ID" value="WBGene00206962"/>
</dbReference>